<organism evidence="2 3">
    <name type="scientific">Eumeta variegata</name>
    <name type="common">Bagworm moth</name>
    <name type="synonym">Eumeta japonica</name>
    <dbReference type="NCBI Taxonomy" id="151549"/>
    <lineage>
        <taxon>Eukaryota</taxon>
        <taxon>Metazoa</taxon>
        <taxon>Ecdysozoa</taxon>
        <taxon>Arthropoda</taxon>
        <taxon>Hexapoda</taxon>
        <taxon>Insecta</taxon>
        <taxon>Pterygota</taxon>
        <taxon>Neoptera</taxon>
        <taxon>Endopterygota</taxon>
        <taxon>Lepidoptera</taxon>
        <taxon>Glossata</taxon>
        <taxon>Ditrysia</taxon>
        <taxon>Tineoidea</taxon>
        <taxon>Psychidae</taxon>
        <taxon>Oiketicinae</taxon>
        <taxon>Eumeta</taxon>
    </lineage>
</organism>
<dbReference type="Proteomes" id="UP000299102">
    <property type="component" value="Unassembled WGS sequence"/>
</dbReference>
<feature type="region of interest" description="Disordered" evidence="1">
    <location>
        <begin position="1"/>
        <end position="29"/>
    </location>
</feature>
<comment type="caution">
    <text evidence="2">The sequence shown here is derived from an EMBL/GenBank/DDBJ whole genome shotgun (WGS) entry which is preliminary data.</text>
</comment>
<proteinExistence type="predicted"/>
<accession>A0A4C1WF26</accession>
<keyword evidence="3" id="KW-1185">Reference proteome</keyword>
<sequence>MTSGSRSSDHFGHRFHAGRRHLGVPQPSGVLKRTRIRIQLNTTRSAQSGAAYTALGVHRAATIKRTSVTIQKIGIFFICKSSANARAVGQSAVDLSSATRPSEAAVNSK</sequence>
<protein>
    <submittedName>
        <fullName evidence="2">Uncharacterized protein</fullName>
    </submittedName>
</protein>
<dbReference type="EMBL" id="BGZK01000550">
    <property type="protein sequence ID" value="GBP49693.1"/>
    <property type="molecule type" value="Genomic_DNA"/>
</dbReference>
<dbReference type="AlphaFoldDB" id="A0A4C1WF26"/>
<evidence type="ECO:0000313" key="3">
    <source>
        <dbReference type="Proteomes" id="UP000299102"/>
    </source>
</evidence>
<evidence type="ECO:0000256" key="1">
    <source>
        <dbReference type="SAM" id="MobiDB-lite"/>
    </source>
</evidence>
<feature type="compositionally biased region" description="Basic residues" evidence="1">
    <location>
        <begin position="13"/>
        <end position="22"/>
    </location>
</feature>
<gene>
    <name evidence="2" type="ORF">EVAR_33327_1</name>
</gene>
<evidence type="ECO:0000313" key="2">
    <source>
        <dbReference type="EMBL" id="GBP49693.1"/>
    </source>
</evidence>
<name>A0A4C1WF26_EUMVA</name>
<reference evidence="2 3" key="1">
    <citation type="journal article" date="2019" name="Commun. Biol.">
        <title>The bagworm genome reveals a unique fibroin gene that provides high tensile strength.</title>
        <authorList>
            <person name="Kono N."/>
            <person name="Nakamura H."/>
            <person name="Ohtoshi R."/>
            <person name="Tomita M."/>
            <person name="Numata K."/>
            <person name="Arakawa K."/>
        </authorList>
    </citation>
    <scope>NUCLEOTIDE SEQUENCE [LARGE SCALE GENOMIC DNA]</scope>
</reference>